<dbReference type="EnsemblPlants" id="OPUNC07G11750.1">
    <property type="protein sequence ID" value="OPUNC07G11750.1"/>
    <property type="gene ID" value="OPUNC07G11750"/>
</dbReference>
<evidence type="ECO:0000313" key="2">
    <source>
        <dbReference type="Proteomes" id="UP000026962"/>
    </source>
</evidence>
<organism evidence="1">
    <name type="scientific">Oryza punctata</name>
    <name type="common">Red rice</name>
    <dbReference type="NCBI Taxonomy" id="4537"/>
    <lineage>
        <taxon>Eukaryota</taxon>
        <taxon>Viridiplantae</taxon>
        <taxon>Streptophyta</taxon>
        <taxon>Embryophyta</taxon>
        <taxon>Tracheophyta</taxon>
        <taxon>Spermatophyta</taxon>
        <taxon>Magnoliopsida</taxon>
        <taxon>Liliopsida</taxon>
        <taxon>Poales</taxon>
        <taxon>Poaceae</taxon>
        <taxon>BOP clade</taxon>
        <taxon>Oryzoideae</taxon>
        <taxon>Oryzeae</taxon>
        <taxon>Oryzinae</taxon>
        <taxon>Oryza</taxon>
    </lineage>
</organism>
<dbReference type="Gramene" id="OPUNC07G11750.1">
    <property type="protein sequence ID" value="OPUNC07G11750.1"/>
    <property type="gene ID" value="OPUNC07G11750"/>
</dbReference>
<name>A0A0E0LK62_ORYPU</name>
<dbReference type="HOGENOM" id="CLU_2593970_0_0_1"/>
<evidence type="ECO:0000313" key="1">
    <source>
        <dbReference type="EnsemblPlants" id="OPUNC07G11770.1"/>
    </source>
</evidence>
<dbReference type="Proteomes" id="UP000026962">
    <property type="component" value="Chromosome 7"/>
</dbReference>
<dbReference type="EnsemblPlants" id="OPUNC07G11770.1">
    <property type="protein sequence ID" value="OPUNC07G11770.1"/>
    <property type="gene ID" value="OPUNC07G11770"/>
</dbReference>
<reference evidence="1" key="1">
    <citation type="submission" date="2015-04" db="UniProtKB">
        <authorList>
            <consortium name="EnsemblPlants"/>
        </authorList>
    </citation>
    <scope>IDENTIFICATION</scope>
</reference>
<accession>A0A0E0LK62</accession>
<proteinExistence type="predicted"/>
<reference evidence="1" key="2">
    <citation type="submission" date="2018-05" db="EMBL/GenBank/DDBJ databases">
        <title>OpunRS2 (Oryza punctata Reference Sequence Version 2).</title>
        <authorList>
            <person name="Zhang J."/>
            <person name="Kudrna D."/>
            <person name="Lee S."/>
            <person name="Talag J."/>
            <person name="Welchert J."/>
            <person name="Wing R.A."/>
        </authorList>
    </citation>
    <scope>NUCLEOTIDE SEQUENCE [LARGE SCALE GENOMIC DNA]</scope>
</reference>
<sequence length="81" mass="9533">MLSNAPQTLTLSQIVLQFGKDKRLTGDWRVPLYNEVLQFARDDEIKFGGRHLTQVLLARDRRLTRDWQNLTHITIEVKMLL</sequence>
<keyword evidence="2" id="KW-1185">Reference proteome</keyword>
<dbReference type="AlphaFoldDB" id="A0A0E0LK62"/>
<dbReference type="Gramene" id="OPUNC07G11770.1">
    <property type="protein sequence ID" value="OPUNC07G11770.1"/>
    <property type="gene ID" value="OPUNC07G11770"/>
</dbReference>
<protein>
    <submittedName>
        <fullName evidence="1">Uncharacterized protein</fullName>
    </submittedName>
</protein>